<name>A0ABQ6PN04_9BACT</name>
<protein>
    <submittedName>
        <fullName evidence="1">Uncharacterized protein</fullName>
    </submittedName>
</protein>
<evidence type="ECO:0000313" key="2">
    <source>
        <dbReference type="Proteomes" id="UP001338309"/>
    </source>
</evidence>
<proteinExistence type="predicted"/>
<dbReference type="EMBL" id="BTPD01000006">
    <property type="protein sequence ID" value="GMQ29354.1"/>
    <property type="molecule type" value="Genomic_DNA"/>
</dbReference>
<sequence length="38" mass="4771">MVFFLKGFMIYQMVYFEKNFEIKNSNQKYKKPSRRTEV</sequence>
<accession>A0ABQ6PN04</accession>
<gene>
    <name evidence="1" type="ORF">Aconfl_19970</name>
</gene>
<reference evidence="1 2" key="1">
    <citation type="submission" date="2023-08" db="EMBL/GenBank/DDBJ databases">
        <title>Draft genome sequence of Algoriphagus confluentis.</title>
        <authorList>
            <person name="Takatani N."/>
            <person name="Hosokawa M."/>
            <person name="Sawabe T."/>
        </authorList>
    </citation>
    <scope>NUCLEOTIDE SEQUENCE [LARGE SCALE GENOMIC DNA]</scope>
    <source>
        <strain evidence="1 2">NBRC 111222</strain>
    </source>
</reference>
<evidence type="ECO:0000313" key="1">
    <source>
        <dbReference type="EMBL" id="GMQ29354.1"/>
    </source>
</evidence>
<keyword evidence="2" id="KW-1185">Reference proteome</keyword>
<comment type="caution">
    <text evidence="1">The sequence shown here is derived from an EMBL/GenBank/DDBJ whole genome shotgun (WGS) entry which is preliminary data.</text>
</comment>
<organism evidence="1 2">
    <name type="scientific">Algoriphagus confluentis</name>
    <dbReference type="NCBI Taxonomy" id="1697556"/>
    <lineage>
        <taxon>Bacteria</taxon>
        <taxon>Pseudomonadati</taxon>
        <taxon>Bacteroidota</taxon>
        <taxon>Cytophagia</taxon>
        <taxon>Cytophagales</taxon>
        <taxon>Cyclobacteriaceae</taxon>
        <taxon>Algoriphagus</taxon>
    </lineage>
</organism>
<dbReference type="Proteomes" id="UP001338309">
    <property type="component" value="Unassembled WGS sequence"/>
</dbReference>